<organism evidence="2 3">
    <name type="scientific">Funiculus sociatus GB2-A5</name>
    <dbReference type="NCBI Taxonomy" id="2933946"/>
    <lineage>
        <taxon>Bacteria</taxon>
        <taxon>Bacillati</taxon>
        <taxon>Cyanobacteriota</taxon>
        <taxon>Cyanophyceae</taxon>
        <taxon>Coleofasciculales</taxon>
        <taxon>Coleofasciculaceae</taxon>
        <taxon>Funiculus</taxon>
    </lineage>
</organism>
<dbReference type="RefSeq" id="WP_190426746.1">
    <property type="nucleotide sequence ID" value="NZ_JAMPKK010000020.1"/>
</dbReference>
<proteinExistence type="predicted"/>
<dbReference type="Proteomes" id="UP001442494">
    <property type="component" value="Unassembled WGS sequence"/>
</dbReference>
<comment type="caution">
    <text evidence="2">The sequence shown here is derived from an EMBL/GenBank/DDBJ whole genome shotgun (WGS) entry which is preliminary data.</text>
</comment>
<sequence length="125" mass="13941">MDSLQKQIVVLSHKVDVVYEMLEQMNQKVSESLSQSKQAPVQAGTPPPIGANNSRYSYQSYSSMTSVMEHKDVLVDTNGLDGNFNSSEKELSPEIQIQRLTAQLTAAYNRIAALEEQLLSKRIHS</sequence>
<evidence type="ECO:0000313" key="2">
    <source>
        <dbReference type="EMBL" id="MEP0865037.1"/>
    </source>
</evidence>
<dbReference type="EMBL" id="JAMPKK010000020">
    <property type="protein sequence ID" value="MEP0865037.1"/>
    <property type="molecule type" value="Genomic_DNA"/>
</dbReference>
<gene>
    <name evidence="2" type="ORF">NDI37_11215</name>
</gene>
<evidence type="ECO:0000256" key="1">
    <source>
        <dbReference type="SAM" id="MobiDB-lite"/>
    </source>
</evidence>
<protein>
    <submittedName>
        <fullName evidence="2">Uncharacterized protein</fullName>
    </submittedName>
</protein>
<reference evidence="2 3" key="1">
    <citation type="submission" date="2022-04" db="EMBL/GenBank/DDBJ databases">
        <title>Positive selection, recombination, and allopatry shape intraspecific diversity of widespread and dominant cyanobacteria.</title>
        <authorList>
            <person name="Wei J."/>
            <person name="Shu W."/>
            <person name="Hu C."/>
        </authorList>
    </citation>
    <scope>NUCLEOTIDE SEQUENCE [LARGE SCALE GENOMIC DNA]</scope>
    <source>
        <strain evidence="2 3">GB2-A5</strain>
    </source>
</reference>
<name>A0ABV0JNQ5_9CYAN</name>
<evidence type="ECO:0000313" key="3">
    <source>
        <dbReference type="Proteomes" id="UP001442494"/>
    </source>
</evidence>
<accession>A0ABV0JNQ5</accession>
<feature type="region of interest" description="Disordered" evidence="1">
    <location>
        <begin position="29"/>
        <end position="55"/>
    </location>
</feature>
<feature type="compositionally biased region" description="Polar residues" evidence="1">
    <location>
        <begin position="29"/>
        <end position="39"/>
    </location>
</feature>
<keyword evidence="3" id="KW-1185">Reference proteome</keyword>